<name>A0A4V2UQI7_9PROT</name>
<feature type="binding site" evidence="9">
    <location>
        <position position="91"/>
    </location>
    <ligand>
        <name>Fe cation</name>
        <dbReference type="ChEBI" id="CHEBI:24875"/>
        <label>1</label>
    </ligand>
</feature>
<comment type="function">
    <text evidence="9">Catalyzes the hydroxylation of 2-nonaprenyl-3-methyl-6-methoxy-1,4-benzoquinol during ubiquinone biosynthesis.</text>
</comment>
<dbReference type="EMBL" id="SLZY01000016">
    <property type="protein sequence ID" value="TCS70459.1"/>
    <property type="molecule type" value="Genomic_DNA"/>
</dbReference>
<dbReference type="GO" id="GO:0046872">
    <property type="term" value="F:metal ion binding"/>
    <property type="evidence" value="ECO:0007669"/>
    <property type="project" value="UniProtKB-KW"/>
</dbReference>
<dbReference type="HAMAP" id="MF_01658">
    <property type="entry name" value="COQ7"/>
    <property type="match status" value="1"/>
</dbReference>
<organism evidence="10 11">
    <name type="scientific">Sulfuritortus calidifontis</name>
    <dbReference type="NCBI Taxonomy" id="1914471"/>
    <lineage>
        <taxon>Bacteria</taxon>
        <taxon>Pseudomonadati</taxon>
        <taxon>Pseudomonadota</taxon>
        <taxon>Betaproteobacteria</taxon>
        <taxon>Nitrosomonadales</taxon>
        <taxon>Thiobacillaceae</taxon>
        <taxon>Sulfuritortus</taxon>
    </lineage>
</organism>
<evidence type="ECO:0000256" key="3">
    <source>
        <dbReference type="ARBA" id="ARBA00022688"/>
    </source>
</evidence>
<feature type="binding site" evidence="9">
    <location>
        <position position="172"/>
    </location>
    <ligand>
        <name>Fe cation</name>
        <dbReference type="ChEBI" id="CHEBI:24875"/>
        <label>2</label>
    </ligand>
</feature>
<dbReference type="Gene3D" id="1.20.1260.10">
    <property type="match status" value="1"/>
</dbReference>
<protein>
    <recommendedName>
        <fullName evidence="9">3-demethoxyubiquinol 3-hydroxylase</fullName>
        <shortName evidence="9">DMQ hydroxylase</shortName>
        <ecNumber evidence="9">1.14.99.60</ecNumber>
    </recommendedName>
    <alternativeName>
        <fullName evidence="9">2-nonaprenyl-3-methyl-6-methoxy-1,4-benzoquinol hydroxylase</fullName>
    </alternativeName>
</protein>
<dbReference type="Proteomes" id="UP000295135">
    <property type="component" value="Unassembled WGS sequence"/>
</dbReference>
<comment type="cofactor">
    <cofactor evidence="9">
        <name>Fe cation</name>
        <dbReference type="ChEBI" id="CHEBI:24875"/>
    </cofactor>
    <text evidence="9">Binds 2 iron ions per subunit.</text>
</comment>
<evidence type="ECO:0000256" key="1">
    <source>
        <dbReference type="ARBA" id="ARBA00004749"/>
    </source>
</evidence>
<evidence type="ECO:0000256" key="2">
    <source>
        <dbReference type="ARBA" id="ARBA00022475"/>
    </source>
</evidence>
<feature type="binding site" evidence="9">
    <location>
        <position position="140"/>
    </location>
    <ligand>
        <name>Fe cation</name>
        <dbReference type="ChEBI" id="CHEBI:24875"/>
        <label>2</label>
    </ligand>
</feature>
<keyword evidence="8 9" id="KW-0472">Membrane</keyword>
<keyword evidence="3 9" id="KW-0831">Ubiquinone biosynthesis</keyword>
<feature type="binding site" evidence="9">
    <location>
        <position position="175"/>
    </location>
    <ligand>
        <name>Fe cation</name>
        <dbReference type="ChEBI" id="CHEBI:24875"/>
        <label>2</label>
    </ligand>
</feature>
<evidence type="ECO:0000256" key="9">
    <source>
        <dbReference type="HAMAP-Rule" id="MF_01658"/>
    </source>
</evidence>
<proteinExistence type="inferred from homology"/>
<sequence>MLPIPDNLIIQFDKALRTVFAPAHSRRPHPDANVPEAELSEAEKRHAAGLMRVNHSGEVCAQALYQGQALTARDPEVQQALQAASEEETEHLAWCERRLEELGSRKSLLNPLWYAGSFTLGAIAGALGDKWNLGFLAETERQVEGHLNGHLEKLPEQDAKSRAIVEQMKADEVKHAETAIAHGGAPLPLPVKLAMRATSKILTHTAYRV</sequence>
<dbReference type="InterPro" id="IPR047809">
    <property type="entry name" value="COQ7_proteobact"/>
</dbReference>
<evidence type="ECO:0000256" key="7">
    <source>
        <dbReference type="ARBA" id="ARBA00023033"/>
    </source>
</evidence>
<dbReference type="GO" id="GO:0005886">
    <property type="term" value="C:plasma membrane"/>
    <property type="evidence" value="ECO:0007669"/>
    <property type="project" value="UniProtKB-SubCell"/>
</dbReference>
<feature type="binding site" evidence="9">
    <location>
        <position position="58"/>
    </location>
    <ligand>
        <name>Fe cation</name>
        <dbReference type="ChEBI" id="CHEBI:24875"/>
        <label>1</label>
    </ligand>
</feature>
<feature type="binding site" evidence="9">
    <location>
        <position position="88"/>
    </location>
    <ligand>
        <name>Fe cation</name>
        <dbReference type="ChEBI" id="CHEBI:24875"/>
        <label>2</label>
    </ligand>
</feature>
<accession>A0A4V2UQI7</accession>
<keyword evidence="11" id="KW-1185">Reference proteome</keyword>
<keyword evidence="2 9" id="KW-1003">Cell membrane</keyword>
<evidence type="ECO:0000256" key="5">
    <source>
        <dbReference type="ARBA" id="ARBA00023002"/>
    </source>
</evidence>
<dbReference type="InterPro" id="IPR009078">
    <property type="entry name" value="Ferritin-like_SF"/>
</dbReference>
<dbReference type="CDD" id="cd01042">
    <property type="entry name" value="DMQH"/>
    <property type="match status" value="1"/>
</dbReference>
<dbReference type="PANTHER" id="PTHR11237">
    <property type="entry name" value="COENZYME Q10 BIOSYNTHESIS PROTEIN 7"/>
    <property type="match status" value="1"/>
</dbReference>
<dbReference type="InterPro" id="IPR012347">
    <property type="entry name" value="Ferritin-like"/>
</dbReference>
<dbReference type="Pfam" id="PF03232">
    <property type="entry name" value="COQ7"/>
    <property type="match status" value="1"/>
</dbReference>
<evidence type="ECO:0000313" key="10">
    <source>
        <dbReference type="EMBL" id="TCS70459.1"/>
    </source>
</evidence>
<reference evidence="10 11" key="1">
    <citation type="submission" date="2019-03" db="EMBL/GenBank/DDBJ databases">
        <title>Genomic Encyclopedia of Type Strains, Phase IV (KMG-IV): sequencing the most valuable type-strain genomes for metagenomic binning, comparative biology and taxonomic classification.</title>
        <authorList>
            <person name="Goeker M."/>
        </authorList>
    </citation>
    <scope>NUCLEOTIDE SEQUENCE [LARGE SCALE GENOMIC DNA]</scope>
    <source>
        <strain evidence="10 11">DSM 103923</strain>
    </source>
</reference>
<comment type="similarity">
    <text evidence="9">Belongs to the COQ7 family.</text>
</comment>
<dbReference type="UniPathway" id="UPA00232"/>
<dbReference type="GO" id="GO:0008682">
    <property type="term" value="F:3-demethoxyubiquinol 3-hydroxylase activity"/>
    <property type="evidence" value="ECO:0007669"/>
    <property type="project" value="UniProtKB-EC"/>
</dbReference>
<keyword evidence="4 9" id="KW-0479">Metal-binding</keyword>
<comment type="pathway">
    <text evidence="1 9">Cofactor biosynthesis; ubiquinone biosynthesis.</text>
</comment>
<dbReference type="NCBIfam" id="NF033656">
    <property type="entry name" value="DMQ_monoox_COQ7"/>
    <property type="match status" value="1"/>
</dbReference>
<dbReference type="SUPFAM" id="SSF47240">
    <property type="entry name" value="Ferritin-like"/>
    <property type="match status" value="1"/>
</dbReference>
<evidence type="ECO:0000313" key="11">
    <source>
        <dbReference type="Proteomes" id="UP000295135"/>
    </source>
</evidence>
<dbReference type="GO" id="GO:0006744">
    <property type="term" value="P:ubiquinone biosynthetic process"/>
    <property type="evidence" value="ECO:0007669"/>
    <property type="project" value="UniProtKB-UniRule"/>
</dbReference>
<keyword evidence="5 9" id="KW-0560">Oxidoreductase</keyword>
<keyword evidence="6 9" id="KW-0408">Iron</keyword>
<dbReference type="PANTHER" id="PTHR11237:SF4">
    <property type="entry name" value="5-DEMETHOXYUBIQUINONE HYDROXYLASE, MITOCHONDRIAL"/>
    <property type="match status" value="1"/>
</dbReference>
<gene>
    <name evidence="9" type="primary">coq7</name>
    <name evidence="10" type="ORF">EDC61_11658</name>
</gene>
<feature type="binding site" evidence="9">
    <location>
        <position position="172"/>
    </location>
    <ligand>
        <name>Fe cation</name>
        <dbReference type="ChEBI" id="CHEBI:24875"/>
        <label>1</label>
    </ligand>
</feature>
<dbReference type="InterPro" id="IPR011566">
    <property type="entry name" value="Ubq_synth_Coq7"/>
</dbReference>
<keyword evidence="10" id="KW-0830">Ubiquinone</keyword>
<evidence type="ECO:0000256" key="4">
    <source>
        <dbReference type="ARBA" id="ARBA00022723"/>
    </source>
</evidence>
<comment type="subcellular location">
    <subcellularLocation>
        <location evidence="9">Cell membrane</location>
        <topology evidence="9">Peripheral membrane protein</topology>
    </subcellularLocation>
</comment>
<dbReference type="RefSeq" id="WP_172599395.1">
    <property type="nucleotide sequence ID" value="NZ_AP018721.1"/>
</dbReference>
<feature type="binding site" evidence="9">
    <location>
        <position position="88"/>
    </location>
    <ligand>
        <name>Fe cation</name>
        <dbReference type="ChEBI" id="CHEBI:24875"/>
        <label>1</label>
    </ligand>
</feature>
<evidence type="ECO:0000256" key="6">
    <source>
        <dbReference type="ARBA" id="ARBA00023004"/>
    </source>
</evidence>
<comment type="catalytic activity">
    <reaction evidence="9">
        <text>a 5-methoxy-2-methyl-3-(all-trans-polyprenyl)benzene-1,4-diol + AH2 + O2 = a 3-demethylubiquinol + A + H2O</text>
        <dbReference type="Rhea" id="RHEA:50908"/>
        <dbReference type="Rhea" id="RHEA-COMP:10859"/>
        <dbReference type="Rhea" id="RHEA-COMP:10914"/>
        <dbReference type="ChEBI" id="CHEBI:13193"/>
        <dbReference type="ChEBI" id="CHEBI:15377"/>
        <dbReference type="ChEBI" id="CHEBI:15379"/>
        <dbReference type="ChEBI" id="CHEBI:17499"/>
        <dbReference type="ChEBI" id="CHEBI:84167"/>
        <dbReference type="ChEBI" id="CHEBI:84422"/>
        <dbReference type="EC" id="1.14.99.60"/>
    </reaction>
</comment>
<comment type="caution">
    <text evidence="10">The sequence shown here is derived from an EMBL/GenBank/DDBJ whole genome shotgun (WGS) entry which is preliminary data.</text>
</comment>
<evidence type="ECO:0000256" key="8">
    <source>
        <dbReference type="ARBA" id="ARBA00023136"/>
    </source>
</evidence>
<keyword evidence="7 9" id="KW-0503">Monooxygenase</keyword>
<dbReference type="AlphaFoldDB" id="A0A4V2UQI7"/>
<dbReference type="EC" id="1.14.99.60" evidence="9"/>